<keyword evidence="2" id="KW-1185">Reference proteome</keyword>
<sequence length="780" mass="90334">MQINVYNIDEKLKSTEIVDAAFSFHVFTEEIKRRIVTEQTVKSEFYKFVLSKIEEHPELQEPIPISDAAKYKTILELVYAVLSPPMANETDFYWGLGMPVPGDVVYGTDAFQQFISIYNTDPKTITNQGSEAFTKRVKEYIYRLILAKVYHISSQVNSNNLYTKSDTENGLEQYYNINLDTTYVDIKVKGELPKLKPELIELFLQESTGAEVLEETLPLSMFRFEGFAIITVKDITEKQSIENIRLALSNDNTDQAALFEQVTRSLQTLTGNNNIEFGLLPLIKVNGKFVYDTEECYNSVLVKAYTQQNVSEEIYNTLTENYVKKPISTFYNEITGDNVRNHFYLKSLHKAGIVSYAVLPVFYNRKLAGVMEIYSKKAPIIFDKLLSKLEAAAPFLAQLLHNSIEQFNERIEEVIKDKFTTLQQSVEWKFNEVAWNYIRQQKENPEQREMKTVSFKDVNPLYGAIDIRSSTAKRNIALQQDLSTLLNRLSTVFVEIEKIEGASIEQELIKQCEAWLVRIGKQITDSDELNIKEFLEIRIYPVLDKLKVEFPQTKPLIDAYFEASDELKGEGFAGRRELEESMQMINTALNNYFERAQAKLQQIYPCYFEKFRTDGVEYDIYTGQSLAPDLPFDESHLNEFRRWQLKAMIKITRITNKLTALMKCKLETTQLIFVHSAPIDICFRKDERRFDVEGTYNIRYEVIKKRIDKVLIKDTDERLTQPGKIALIYSSESEADEFMNYIKEFQDKGSLSPVIERYDLEELQGVTGLKAIRLAVIMEE</sequence>
<organism evidence="1 2">
    <name type="scientific">Mucilaginibacter jinjuensis</name>
    <dbReference type="NCBI Taxonomy" id="1176721"/>
    <lineage>
        <taxon>Bacteria</taxon>
        <taxon>Pseudomonadati</taxon>
        <taxon>Bacteroidota</taxon>
        <taxon>Sphingobacteriia</taxon>
        <taxon>Sphingobacteriales</taxon>
        <taxon>Sphingobacteriaceae</taxon>
        <taxon>Mucilaginibacter</taxon>
    </lineage>
</organism>
<accession>A0ABY7T9G8</accession>
<name>A0ABY7T9G8_9SPHI</name>
<proteinExistence type="predicted"/>
<dbReference type="SUPFAM" id="SSF55781">
    <property type="entry name" value="GAF domain-like"/>
    <property type="match status" value="1"/>
</dbReference>
<protein>
    <recommendedName>
        <fullName evidence="3">GAF domain-containing protein</fullName>
    </recommendedName>
</protein>
<reference evidence="1 2" key="1">
    <citation type="submission" date="2023-02" db="EMBL/GenBank/DDBJ databases">
        <title>Genome sequence of Mucilaginibacter jinjuensis strain KACC 16571.</title>
        <authorList>
            <person name="Kim S."/>
            <person name="Heo J."/>
            <person name="Kwon S.-W."/>
        </authorList>
    </citation>
    <scope>NUCLEOTIDE SEQUENCE [LARGE SCALE GENOMIC DNA]</scope>
    <source>
        <strain evidence="1 2">KACC 16571</strain>
    </source>
</reference>
<dbReference type="RefSeq" id="WP_273630032.1">
    <property type="nucleotide sequence ID" value="NZ_CP117167.1"/>
</dbReference>
<evidence type="ECO:0008006" key="3">
    <source>
        <dbReference type="Google" id="ProtNLM"/>
    </source>
</evidence>
<evidence type="ECO:0000313" key="1">
    <source>
        <dbReference type="EMBL" id="WCT11842.1"/>
    </source>
</evidence>
<dbReference type="Proteomes" id="UP001216139">
    <property type="component" value="Chromosome"/>
</dbReference>
<evidence type="ECO:0000313" key="2">
    <source>
        <dbReference type="Proteomes" id="UP001216139"/>
    </source>
</evidence>
<gene>
    <name evidence="1" type="ORF">PQO05_24220</name>
</gene>
<dbReference type="EMBL" id="CP117167">
    <property type="protein sequence ID" value="WCT11842.1"/>
    <property type="molecule type" value="Genomic_DNA"/>
</dbReference>